<dbReference type="EMBL" id="UINC01135489">
    <property type="protein sequence ID" value="SVD19667.1"/>
    <property type="molecule type" value="Genomic_DNA"/>
</dbReference>
<reference evidence="2" key="1">
    <citation type="submission" date="2018-05" db="EMBL/GenBank/DDBJ databases">
        <authorList>
            <person name="Lanie J.A."/>
            <person name="Ng W.-L."/>
            <person name="Kazmierczak K.M."/>
            <person name="Andrzejewski T.M."/>
            <person name="Davidsen T.M."/>
            <person name="Wayne K.J."/>
            <person name="Tettelin H."/>
            <person name="Glass J.I."/>
            <person name="Rusch D."/>
            <person name="Podicherti R."/>
            <person name="Tsui H.-C.T."/>
            <person name="Winkler M.E."/>
        </authorList>
    </citation>
    <scope>NUCLEOTIDE SEQUENCE</scope>
</reference>
<organism evidence="2">
    <name type="scientific">marine metagenome</name>
    <dbReference type="NCBI Taxonomy" id="408172"/>
    <lineage>
        <taxon>unclassified sequences</taxon>
        <taxon>metagenomes</taxon>
        <taxon>ecological metagenomes</taxon>
    </lineage>
</organism>
<name>A0A382TDW1_9ZZZZ</name>
<feature type="domain" description="Polymerase/histidinol phosphatase N-terminal" evidence="1">
    <location>
        <begin position="7"/>
        <end position="74"/>
    </location>
</feature>
<evidence type="ECO:0000259" key="1">
    <source>
        <dbReference type="SMART" id="SM00481"/>
    </source>
</evidence>
<dbReference type="PANTHER" id="PTHR32294">
    <property type="entry name" value="DNA POLYMERASE III SUBUNIT ALPHA"/>
    <property type="match status" value="1"/>
</dbReference>
<dbReference type="Pfam" id="PF02811">
    <property type="entry name" value="PHP"/>
    <property type="match status" value="1"/>
</dbReference>
<protein>
    <recommendedName>
        <fullName evidence="1">Polymerase/histidinol phosphatase N-terminal domain-containing protein</fullName>
    </recommendedName>
</protein>
<feature type="non-terminal residue" evidence="2">
    <location>
        <position position="92"/>
    </location>
</feature>
<sequence length="92" mass="10210">MNGKNFVHLHLHSEYSLADGIIRIEDLVTKTAQLGFPAIALTDLNNLFGLIKFYKLARKNGIKPIIGSEIKLIKDKDSVPTPLVLLVKDKKG</sequence>
<dbReference type="PANTHER" id="PTHR32294:SF0">
    <property type="entry name" value="DNA POLYMERASE III SUBUNIT ALPHA"/>
    <property type="match status" value="1"/>
</dbReference>
<evidence type="ECO:0000313" key="2">
    <source>
        <dbReference type="EMBL" id="SVD19667.1"/>
    </source>
</evidence>
<dbReference type="SMART" id="SM00481">
    <property type="entry name" value="POLIIIAc"/>
    <property type="match status" value="1"/>
</dbReference>
<dbReference type="InterPro" id="IPR016195">
    <property type="entry name" value="Pol/histidinol_Pase-like"/>
</dbReference>
<accession>A0A382TDW1</accession>
<proteinExistence type="predicted"/>
<gene>
    <name evidence="2" type="ORF">METZ01_LOCUS372521</name>
</gene>
<dbReference type="InterPro" id="IPR003141">
    <property type="entry name" value="Pol/His_phosphatase_N"/>
</dbReference>
<dbReference type="InterPro" id="IPR004805">
    <property type="entry name" value="DnaE2/DnaE/PolC"/>
</dbReference>
<dbReference type="GO" id="GO:0008408">
    <property type="term" value="F:3'-5' exonuclease activity"/>
    <property type="evidence" value="ECO:0007669"/>
    <property type="project" value="InterPro"/>
</dbReference>
<dbReference type="AlphaFoldDB" id="A0A382TDW1"/>
<dbReference type="GO" id="GO:0006260">
    <property type="term" value="P:DNA replication"/>
    <property type="evidence" value="ECO:0007669"/>
    <property type="project" value="InterPro"/>
</dbReference>
<dbReference type="SUPFAM" id="SSF89550">
    <property type="entry name" value="PHP domain-like"/>
    <property type="match status" value="1"/>
</dbReference>
<dbReference type="InterPro" id="IPR004013">
    <property type="entry name" value="PHP_dom"/>
</dbReference>
<dbReference type="Gene3D" id="3.20.20.140">
    <property type="entry name" value="Metal-dependent hydrolases"/>
    <property type="match status" value="1"/>
</dbReference>